<dbReference type="GO" id="GO:0019693">
    <property type="term" value="P:ribose phosphate metabolic process"/>
    <property type="evidence" value="ECO:0007669"/>
    <property type="project" value="TreeGrafter"/>
</dbReference>
<protein>
    <submittedName>
        <fullName evidence="4">NUDIX hydrolase</fullName>
    </submittedName>
</protein>
<dbReference type="GO" id="GO:0005829">
    <property type="term" value="C:cytosol"/>
    <property type="evidence" value="ECO:0007669"/>
    <property type="project" value="TreeGrafter"/>
</dbReference>
<dbReference type="AlphaFoldDB" id="A0A399JB74"/>
<gene>
    <name evidence="4" type="ORF">DWB68_05680</name>
</gene>
<dbReference type="PROSITE" id="PS51462">
    <property type="entry name" value="NUDIX"/>
    <property type="match status" value="1"/>
</dbReference>
<keyword evidence="1 4" id="KW-0378">Hydrolase</keyword>
<evidence type="ECO:0000313" key="4">
    <source>
        <dbReference type="EMBL" id="RII42821.1"/>
    </source>
</evidence>
<comment type="caution">
    <text evidence="4">The sequence shown here is derived from an EMBL/GenBank/DDBJ whole genome shotgun (WGS) entry which is preliminary data.</text>
</comment>
<dbReference type="Gene3D" id="3.90.79.10">
    <property type="entry name" value="Nucleoside Triphosphate Pyrophosphohydrolase"/>
    <property type="match status" value="1"/>
</dbReference>
<dbReference type="GO" id="GO:0006753">
    <property type="term" value="P:nucleoside phosphate metabolic process"/>
    <property type="evidence" value="ECO:0007669"/>
    <property type="project" value="TreeGrafter"/>
</dbReference>
<dbReference type="PANTHER" id="PTHR11839:SF31">
    <property type="entry name" value="ADP-RIBOSE PYROPHOSPHATASE"/>
    <property type="match status" value="1"/>
</dbReference>
<feature type="domain" description="Nudix hydrolase" evidence="3">
    <location>
        <begin position="63"/>
        <end position="198"/>
    </location>
</feature>
<evidence type="ECO:0000313" key="5">
    <source>
        <dbReference type="Proteomes" id="UP000265419"/>
    </source>
</evidence>
<dbReference type="Proteomes" id="UP000265419">
    <property type="component" value="Unassembled WGS sequence"/>
</dbReference>
<name>A0A399JB74_9MICC</name>
<dbReference type="PANTHER" id="PTHR11839">
    <property type="entry name" value="UDP/ADP-SUGAR PYROPHOSPHATASE"/>
    <property type="match status" value="1"/>
</dbReference>
<reference evidence="4 5" key="1">
    <citation type="submission" date="2018-07" db="EMBL/GenBank/DDBJ databases">
        <title>Arthrobacter sp. nov., isolated from raw cow's milk with high bacterial count.</title>
        <authorList>
            <person name="Hahne J."/>
            <person name="Isele D."/>
            <person name="Lipski A."/>
        </authorList>
    </citation>
    <scope>NUCLEOTIDE SEQUENCE [LARGE SCALE GENOMIC DNA]</scope>
    <source>
        <strain evidence="4 5">JZ R-35</strain>
    </source>
</reference>
<keyword evidence="5" id="KW-1185">Reference proteome</keyword>
<accession>A0A399JB74</accession>
<dbReference type="RefSeq" id="WP_119424172.1">
    <property type="nucleotide sequence ID" value="NZ_QQXK01000008.1"/>
</dbReference>
<dbReference type="GO" id="GO:0016787">
    <property type="term" value="F:hydrolase activity"/>
    <property type="evidence" value="ECO:0007669"/>
    <property type="project" value="UniProtKB-KW"/>
</dbReference>
<dbReference type="EMBL" id="QQXK01000008">
    <property type="protein sequence ID" value="RII42821.1"/>
    <property type="molecule type" value="Genomic_DNA"/>
</dbReference>
<dbReference type="SUPFAM" id="SSF55811">
    <property type="entry name" value="Nudix"/>
    <property type="match status" value="1"/>
</dbReference>
<evidence type="ECO:0000256" key="1">
    <source>
        <dbReference type="ARBA" id="ARBA00022801"/>
    </source>
</evidence>
<organism evidence="4 5">
    <name type="scientific">Galactobacter valiniphilus</name>
    <dbReference type="NCBI Taxonomy" id="2676122"/>
    <lineage>
        <taxon>Bacteria</taxon>
        <taxon>Bacillati</taxon>
        <taxon>Actinomycetota</taxon>
        <taxon>Actinomycetes</taxon>
        <taxon>Micrococcales</taxon>
        <taxon>Micrococcaceae</taxon>
        <taxon>Galactobacter</taxon>
    </lineage>
</organism>
<dbReference type="InterPro" id="IPR000086">
    <property type="entry name" value="NUDIX_hydrolase_dom"/>
</dbReference>
<evidence type="ECO:0000259" key="3">
    <source>
        <dbReference type="PROSITE" id="PS51462"/>
    </source>
</evidence>
<sequence length="243" mass="25832">MNDVAGHGSASGSPQQAAGQIADLPVEAGAVSRDVVFSGHIWDIVREGFTLPDHEGVISRDFMEHPGAVGVVAMDDQGRVLLQRQRRQPVRRELWEVPAGLLDVEGESGLTGAQRELYEEADLTAATWNVLVDLFNSPGSSSEAIRVYLARDLSVVPEELRHHRTEEEAGMPAVWLSLDEALDAVLSGRVGNPTTVAGVLALAANVSTGFSRLRPADAPWDARPAAGGPGEVFVVPGTEDPFG</sequence>
<feature type="region of interest" description="Disordered" evidence="2">
    <location>
        <begin position="1"/>
        <end position="20"/>
    </location>
</feature>
<dbReference type="Pfam" id="PF00293">
    <property type="entry name" value="NUDIX"/>
    <property type="match status" value="1"/>
</dbReference>
<proteinExistence type="predicted"/>
<dbReference type="CDD" id="cd24158">
    <property type="entry name" value="NUDIX_ADPRase_Rv1700"/>
    <property type="match status" value="1"/>
</dbReference>
<evidence type="ECO:0000256" key="2">
    <source>
        <dbReference type="SAM" id="MobiDB-lite"/>
    </source>
</evidence>
<dbReference type="InterPro" id="IPR015797">
    <property type="entry name" value="NUDIX_hydrolase-like_dom_sf"/>
</dbReference>